<protein>
    <submittedName>
        <fullName evidence="2">Uncharacterized protein</fullName>
    </submittedName>
</protein>
<evidence type="ECO:0000313" key="1">
    <source>
        <dbReference type="Proteomes" id="UP000046393"/>
    </source>
</evidence>
<reference evidence="2" key="1">
    <citation type="submission" date="2017-02" db="UniProtKB">
        <authorList>
            <consortium name="WormBaseParasite"/>
        </authorList>
    </citation>
    <scope>IDENTIFICATION</scope>
</reference>
<keyword evidence="1" id="KW-1185">Reference proteome</keyword>
<name>A0A0N5AXN2_9BILA</name>
<dbReference type="WBParaSite" id="SMUV_0000971101-mRNA-1">
    <property type="protein sequence ID" value="SMUV_0000971101-mRNA-1"/>
    <property type="gene ID" value="SMUV_0000971101"/>
</dbReference>
<organism evidence="1 2">
    <name type="scientific">Syphacia muris</name>
    <dbReference type="NCBI Taxonomy" id="451379"/>
    <lineage>
        <taxon>Eukaryota</taxon>
        <taxon>Metazoa</taxon>
        <taxon>Ecdysozoa</taxon>
        <taxon>Nematoda</taxon>
        <taxon>Chromadorea</taxon>
        <taxon>Rhabditida</taxon>
        <taxon>Spirurina</taxon>
        <taxon>Oxyuridomorpha</taxon>
        <taxon>Oxyuroidea</taxon>
        <taxon>Oxyuridae</taxon>
        <taxon>Syphacia</taxon>
    </lineage>
</organism>
<proteinExistence type="predicted"/>
<accession>A0A0N5AXN2</accession>
<sequence>MISSGFILFRHSSPSVGSHRIRSVSAVLQAIRTGL</sequence>
<evidence type="ECO:0000313" key="2">
    <source>
        <dbReference type="WBParaSite" id="SMUV_0000971101-mRNA-1"/>
    </source>
</evidence>
<dbReference type="Proteomes" id="UP000046393">
    <property type="component" value="Unplaced"/>
</dbReference>
<dbReference type="AlphaFoldDB" id="A0A0N5AXN2"/>